<accession>A0A9W9I3Y4</accession>
<organism evidence="1 2">
    <name type="scientific">Penicillium capsulatum</name>
    <dbReference type="NCBI Taxonomy" id="69766"/>
    <lineage>
        <taxon>Eukaryota</taxon>
        <taxon>Fungi</taxon>
        <taxon>Dikarya</taxon>
        <taxon>Ascomycota</taxon>
        <taxon>Pezizomycotina</taxon>
        <taxon>Eurotiomycetes</taxon>
        <taxon>Eurotiomycetidae</taxon>
        <taxon>Eurotiales</taxon>
        <taxon>Aspergillaceae</taxon>
        <taxon>Penicillium</taxon>
    </lineage>
</organism>
<name>A0A9W9I3Y4_9EURO</name>
<sequence length="237" mass="26590">MKHEEIPYDPLDSISSWRAWQVLSVYFTVLLNRQLQRRWLLEQQCMQDRPVSQRFRPLLFLEPVPSLHRPIPHPILPSTEKYNPDNPDARQALITKVRLLRARVEKGKELAAEIQRRMQDPHIQFPTHFCHSCVVDGDAADVLLTTCGHRVCQTCFSFGCDADGVYECSICFVPTTVVARSPLSAVRSCSEQISRVSVRGQKGRGGDVLPFNAAVRTISQSLGSDKALGGALVTPIL</sequence>
<evidence type="ECO:0008006" key="3">
    <source>
        <dbReference type="Google" id="ProtNLM"/>
    </source>
</evidence>
<dbReference type="Proteomes" id="UP001146351">
    <property type="component" value="Unassembled WGS sequence"/>
</dbReference>
<proteinExistence type="predicted"/>
<dbReference type="AlphaFoldDB" id="A0A9W9I3Y4"/>
<protein>
    <recommendedName>
        <fullName evidence="3">RING-type domain-containing protein</fullName>
    </recommendedName>
</protein>
<evidence type="ECO:0000313" key="2">
    <source>
        <dbReference type="Proteomes" id="UP001146351"/>
    </source>
</evidence>
<keyword evidence="2" id="KW-1185">Reference proteome</keyword>
<comment type="caution">
    <text evidence="1">The sequence shown here is derived from an EMBL/GenBank/DDBJ whole genome shotgun (WGS) entry which is preliminary data.</text>
</comment>
<dbReference type="EMBL" id="JAPQKO010000005">
    <property type="protein sequence ID" value="KAJ5161530.1"/>
    <property type="molecule type" value="Genomic_DNA"/>
</dbReference>
<dbReference type="OrthoDB" id="4359472at2759"/>
<reference evidence="1" key="1">
    <citation type="submission" date="2022-11" db="EMBL/GenBank/DDBJ databases">
        <authorList>
            <person name="Petersen C."/>
        </authorList>
    </citation>
    <scope>NUCLEOTIDE SEQUENCE</scope>
    <source>
        <strain evidence="1">IBT 21917</strain>
    </source>
</reference>
<evidence type="ECO:0000313" key="1">
    <source>
        <dbReference type="EMBL" id="KAJ5161530.1"/>
    </source>
</evidence>
<gene>
    <name evidence="1" type="ORF">N7492_006922</name>
</gene>
<reference evidence="1" key="2">
    <citation type="journal article" date="2023" name="IMA Fungus">
        <title>Comparative genomic study of the Penicillium genus elucidates a diverse pangenome and 15 lateral gene transfer events.</title>
        <authorList>
            <person name="Petersen C."/>
            <person name="Sorensen T."/>
            <person name="Nielsen M.R."/>
            <person name="Sondergaard T.E."/>
            <person name="Sorensen J.L."/>
            <person name="Fitzpatrick D.A."/>
            <person name="Frisvad J.C."/>
            <person name="Nielsen K.L."/>
        </authorList>
    </citation>
    <scope>NUCLEOTIDE SEQUENCE</scope>
    <source>
        <strain evidence="1">IBT 21917</strain>
    </source>
</reference>